<organism evidence="2 3">
    <name type="scientific">Torulaspora globosa</name>
    <dbReference type="NCBI Taxonomy" id="48254"/>
    <lineage>
        <taxon>Eukaryota</taxon>
        <taxon>Fungi</taxon>
        <taxon>Dikarya</taxon>
        <taxon>Ascomycota</taxon>
        <taxon>Saccharomycotina</taxon>
        <taxon>Saccharomycetes</taxon>
        <taxon>Saccharomycetales</taxon>
        <taxon>Saccharomycetaceae</taxon>
        <taxon>Torulaspora</taxon>
    </lineage>
</organism>
<dbReference type="Proteomes" id="UP000510647">
    <property type="component" value="Chromosome 8"/>
</dbReference>
<feature type="coiled-coil region" evidence="1">
    <location>
        <begin position="217"/>
        <end position="323"/>
    </location>
</feature>
<name>A0A7H9HZG5_9SACH</name>
<keyword evidence="1" id="KW-0175">Coiled coil</keyword>
<dbReference type="EMBL" id="CP059274">
    <property type="protein sequence ID" value="QLQ82539.1"/>
    <property type="molecule type" value="Genomic_DNA"/>
</dbReference>
<proteinExistence type="predicted"/>
<reference evidence="2 3" key="1">
    <citation type="submission" date="2020-06" db="EMBL/GenBank/DDBJ databases">
        <title>The yeast mating-type switching endonuclease HO is a domesticated member of an unorthodox homing genetic element family.</title>
        <authorList>
            <person name="Coughlan A.Y."/>
            <person name="Lombardi L."/>
            <person name="Braun-Galleani S."/>
            <person name="Martos A.R."/>
            <person name="Galeote V."/>
            <person name="Bigey F."/>
            <person name="Dequin S."/>
            <person name="Byrne K.P."/>
            <person name="Wolfe K.H."/>
        </authorList>
    </citation>
    <scope>NUCLEOTIDE SEQUENCE [LARGE SCALE GENOMIC DNA]</scope>
    <source>
        <strain evidence="2 3">CBS2947</strain>
    </source>
</reference>
<evidence type="ECO:0000313" key="3">
    <source>
        <dbReference type="Proteomes" id="UP000510647"/>
    </source>
</evidence>
<protein>
    <submittedName>
        <fullName evidence="2">Uncharacterized protein</fullName>
    </submittedName>
</protein>
<gene>
    <name evidence="2" type="ORF">HG537_0H03010</name>
</gene>
<dbReference type="AlphaFoldDB" id="A0A7H9HZG5"/>
<sequence length="361" mass="41134">MNFNTSQESTWSYNENLILEDIYGHNDQIRNAMEFSNNASLSSSEDNSMDRIQVEKYTLTDKVRPASEKHIIVTFESVEADVDLQIALKDSYTKKQKKSNKRIKSITSSAASSTRKCNDDIIAKRAVNSAALEKPILTDNSEKFVSFNDAYDIEKSEPLTKICRINNLCDLPQRNCSKDDALITLKHVARGVANASEAHEYCAERKELKLKDPDNHIEMLENKVWKLTQELNELKRVTGKVDNETQETQNSCIKCGKELEMKRMNDKMEKLELDLEEKITRETILTEENNNLQMEVTKLKDSLLEQQNANDSLLCQVKNLDERLKTEMTNSIDIRGQIVVPERNRKGKLGVAIPPQSGGTD</sequence>
<dbReference type="OrthoDB" id="6108017at2759"/>
<evidence type="ECO:0000313" key="2">
    <source>
        <dbReference type="EMBL" id="QLQ82539.1"/>
    </source>
</evidence>
<accession>A0A7H9HZG5</accession>
<keyword evidence="3" id="KW-1185">Reference proteome</keyword>
<evidence type="ECO:0000256" key="1">
    <source>
        <dbReference type="SAM" id="Coils"/>
    </source>
</evidence>